<dbReference type="EMBL" id="NCVQ01000002">
    <property type="protein sequence ID" value="PWZ46441.1"/>
    <property type="molecule type" value="Genomic_DNA"/>
</dbReference>
<dbReference type="InterPro" id="IPR036457">
    <property type="entry name" value="PPM-type-like_dom_sf"/>
</dbReference>
<evidence type="ECO:0000259" key="5">
    <source>
        <dbReference type="Pfam" id="PF00481"/>
    </source>
</evidence>
<dbReference type="ExpressionAtlas" id="A0A3L6GD37">
    <property type="expression patterns" value="baseline and differential"/>
</dbReference>
<dbReference type="EC" id="3.1.3.16" evidence="1"/>
<dbReference type="GO" id="GO:0005643">
    <property type="term" value="C:nuclear pore"/>
    <property type="evidence" value="ECO:0007669"/>
    <property type="project" value="InterPro"/>
</dbReference>
<dbReference type="InterPro" id="IPR015422">
    <property type="entry name" value="PyrdxlP-dep_Trfase_small"/>
</dbReference>
<dbReference type="InterPro" id="IPR001932">
    <property type="entry name" value="PPM-type_phosphatase-like_dom"/>
</dbReference>
<evidence type="ECO:0000256" key="4">
    <source>
        <dbReference type="SAM" id="MobiDB-lite"/>
    </source>
</evidence>
<evidence type="ECO:0000256" key="2">
    <source>
        <dbReference type="ARBA" id="ARBA00047761"/>
    </source>
</evidence>
<name>A0A3L6GD37_MAIZE</name>
<dbReference type="Proteomes" id="UP000251960">
    <property type="component" value="Chromosome 10"/>
</dbReference>
<gene>
    <name evidence="6" type="primary">Os05g0537400_2</name>
    <name evidence="6" type="ORF">Zm00014a_014127</name>
</gene>
<dbReference type="SUPFAM" id="SSF81606">
    <property type="entry name" value="PP2C-like"/>
    <property type="match status" value="1"/>
</dbReference>
<protein>
    <recommendedName>
        <fullName evidence="1">protein-serine/threonine phosphatase</fullName>
        <ecNumber evidence="1">3.1.3.16</ecNumber>
    </recommendedName>
</protein>
<dbReference type="Gene3D" id="3.60.40.10">
    <property type="entry name" value="PPM-type phosphatase domain"/>
    <property type="match status" value="1"/>
</dbReference>
<evidence type="ECO:0000256" key="3">
    <source>
        <dbReference type="ARBA" id="ARBA00048336"/>
    </source>
</evidence>
<accession>A0A3L6GD37</accession>
<dbReference type="Gene3D" id="3.90.1150.10">
    <property type="entry name" value="Aspartate Aminotransferase, domain 1"/>
    <property type="match status" value="1"/>
</dbReference>
<evidence type="ECO:0000313" key="6">
    <source>
        <dbReference type="EMBL" id="PWZ46441.1"/>
    </source>
</evidence>
<feature type="region of interest" description="Disordered" evidence="4">
    <location>
        <begin position="253"/>
        <end position="273"/>
    </location>
</feature>
<evidence type="ECO:0000313" key="7">
    <source>
        <dbReference type="Proteomes" id="UP000251960"/>
    </source>
</evidence>
<dbReference type="Pfam" id="PF00481">
    <property type="entry name" value="PP2C"/>
    <property type="match status" value="1"/>
</dbReference>
<comment type="catalytic activity">
    <reaction evidence="2">
        <text>O-phospho-L-seryl-[protein] + H2O = L-seryl-[protein] + phosphate</text>
        <dbReference type="Rhea" id="RHEA:20629"/>
        <dbReference type="Rhea" id="RHEA-COMP:9863"/>
        <dbReference type="Rhea" id="RHEA-COMP:11604"/>
        <dbReference type="ChEBI" id="CHEBI:15377"/>
        <dbReference type="ChEBI" id="CHEBI:29999"/>
        <dbReference type="ChEBI" id="CHEBI:43474"/>
        <dbReference type="ChEBI" id="CHEBI:83421"/>
        <dbReference type="EC" id="3.1.3.16"/>
    </reaction>
</comment>
<feature type="domain" description="PPM-type phosphatase" evidence="5">
    <location>
        <begin position="68"/>
        <end position="114"/>
    </location>
</feature>
<dbReference type="AlphaFoldDB" id="A0A3L6GD37"/>
<dbReference type="InterPro" id="IPR021827">
    <property type="entry name" value="Nup186/Nup192/Nup205"/>
</dbReference>
<evidence type="ECO:0000256" key="1">
    <source>
        <dbReference type="ARBA" id="ARBA00013081"/>
    </source>
</evidence>
<proteinExistence type="predicted"/>
<sequence>MTLPVWTSTPTHSACRRTFLASSTDTTVPRGWMMRCQGRQAGLSVASMSHGWWPPRTWAQLRLSPVCSSHAVVANCGDSHVVLRRGKETIESSIDRTSDIKDEQARIEALGLGCKVHTAIAEEVSEKWRRSRGSYAEPRKDGSLLVLPIGSLMACQRWYKSSSPMTPLCSLRPLCDNLLVNLRDPQRPICKMPIGCKMQNLPMRCATHCSILSSPVKICSKMQSLTAKGYELVSNGIDNHLVSVNLKNKALTPHMQKRAEGSPTPKSGRVLGPALGDQQQGTFSVNLWKVAFHDTFNRMCPLSAGGHECGCLPVLAKQVMEQCVARLDVAMFNAILRESASEIPTDPISDPIVNPKVLPIPAGDLSFGSGAQLKNSIGNWSRWLTDKLGIDHDDSEDIGDVEDERRAAAETKSFQLLNELSDLLMLPKDMLLEKSIRKEACPSIGLQLVTRILGNFTTDEFCPDPVLSTVLEELNSESLMERHANKDATSVFPCTAAPIVYRTPSTLDAAERAADIGGARQREQQT</sequence>
<dbReference type="GO" id="GO:0004722">
    <property type="term" value="F:protein serine/threonine phosphatase activity"/>
    <property type="evidence" value="ECO:0007669"/>
    <property type="project" value="UniProtKB-EC"/>
</dbReference>
<dbReference type="PANTHER" id="PTHR31344:SF25">
    <property type="entry name" value="OS08G0505200 PROTEIN"/>
    <property type="match status" value="1"/>
</dbReference>
<comment type="catalytic activity">
    <reaction evidence="3">
        <text>O-phospho-L-threonyl-[protein] + H2O = L-threonyl-[protein] + phosphate</text>
        <dbReference type="Rhea" id="RHEA:47004"/>
        <dbReference type="Rhea" id="RHEA-COMP:11060"/>
        <dbReference type="Rhea" id="RHEA-COMP:11605"/>
        <dbReference type="ChEBI" id="CHEBI:15377"/>
        <dbReference type="ChEBI" id="CHEBI:30013"/>
        <dbReference type="ChEBI" id="CHEBI:43474"/>
        <dbReference type="ChEBI" id="CHEBI:61977"/>
        <dbReference type="EC" id="3.1.3.16"/>
    </reaction>
</comment>
<dbReference type="PANTHER" id="PTHR31344">
    <property type="entry name" value="NUCLEAR PORE COMPLEX PROTEIN NUP205"/>
    <property type="match status" value="1"/>
</dbReference>
<comment type="caution">
    <text evidence="6">The sequence shown here is derived from an EMBL/GenBank/DDBJ whole genome shotgun (WGS) entry which is preliminary data.</text>
</comment>
<reference evidence="6 7" key="1">
    <citation type="journal article" date="2018" name="Nat. Genet.">
        <title>Extensive intraspecific gene order and gene structural variations between Mo17 and other maize genomes.</title>
        <authorList>
            <person name="Sun S."/>
            <person name="Zhou Y."/>
            <person name="Chen J."/>
            <person name="Shi J."/>
            <person name="Zhao H."/>
            <person name="Zhao H."/>
            <person name="Song W."/>
            <person name="Zhang M."/>
            <person name="Cui Y."/>
            <person name="Dong X."/>
            <person name="Liu H."/>
            <person name="Ma X."/>
            <person name="Jiao Y."/>
            <person name="Wang B."/>
            <person name="Wei X."/>
            <person name="Stein J.C."/>
            <person name="Glaubitz J.C."/>
            <person name="Lu F."/>
            <person name="Yu G."/>
            <person name="Liang C."/>
            <person name="Fengler K."/>
            <person name="Li B."/>
            <person name="Rafalski A."/>
            <person name="Schnable P.S."/>
            <person name="Ware D.H."/>
            <person name="Buckler E.S."/>
            <person name="Lai J."/>
        </authorList>
    </citation>
    <scope>NUCLEOTIDE SEQUENCE [LARGE SCALE GENOMIC DNA]</scope>
    <source>
        <strain evidence="7">cv. Missouri 17</strain>
        <tissue evidence="6">Seedling</tissue>
    </source>
</reference>
<organism evidence="6 7">
    <name type="scientific">Zea mays</name>
    <name type="common">Maize</name>
    <dbReference type="NCBI Taxonomy" id="4577"/>
    <lineage>
        <taxon>Eukaryota</taxon>
        <taxon>Viridiplantae</taxon>
        <taxon>Streptophyta</taxon>
        <taxon>Embryophyta</taxon>
        <taxon>Tracheophyta</taxon>
        <taxon>Spermatophyta</taxon>
        <taxon>Magnoliopsida</taxon>
        <taxon>Liliopsida</taxon>
        <taxon>Poales</taxon>
        <taxon>Poaceae</taxon>
        <taxon>PACMAD clade</taxon>
        <taxon>Panicoideae</taxon>
        <taxon>Andropogonodae</taxon>
        <taxon>Andropogoneae</taxon>
        <taxon>Tripsacinae</taxon>
        <taxon>Zea</taxon>
    </lineage>
</organism>